<dbReference type="PANTHER" id="PTHR37534">
    <property type="entry name" value="TRANSCRIPTIONAL ACTIVATOR PROTEIN UGA3"/>
    <property type="match status" value="1"/>
</dbReference>
<dbReference type="PANTHER" id="PTHR37534:SF12">
    <property type="entry name" value="ZN(2)-C6 FUNGAL-TYPE DOMAIN-CONTAINING PROTEIN"/>
    <property type="match status" value="1"/>
</dbReference>
<dbReference type="Proteomes" id="UP001447188">
    <property type="component" value="Unassembled WGS sequence"/>
</dbReference>
<keyword evidence="3" id="KW-0238">DNA-binding</keyword>
<dbReference type="GO" id="GO:0003677">
    <property type="term" value="F:DNA binding"/>
    <property type="evidence" value="ECO:0007669"/>
    <property type="project" value="UniProtKB-KW"/>
</dbReference>
<evidence type="ECO:0000256" key="2">
    <source>
        <dbReference type="ARBA" id="ARBA00023242"/>
    </source>
</evidence>
<evidence type="ECO:0000313" key="4">
    <source>
        <dbReference type="Proteomes" id="UP001447188"/>
    </source>
</evidence>
<accession>A0ABR3G4G2</accession>
<proteinExistence type="predicted"/>
<dbReference type="Pfam" id="PF11951">
    <property type="entry name" value="Fungal_trans_2"/>
    <property type="match status" value="1"/>
</dbReference>
<evidence type="ECO:0000313" key="3">
    <source>
        <dbReference type="EMBL" id="KAL0630491.1"/>
    </source>
</evidence>
<keyword evidence="2" id="KW-0539">Nucleus</keyword>
<name>A0ABR3G4G2_9PEZI</name>
<organism evidence="3 4">
    <name type="scientific">Discina gigas</name>
    <dbReference type="NCBI Taxonomy" id="1032678"/>
    <lineage>
        <taxon>Eukaryota</taxon>
        <taxon>Fungi</taxon>
        <taxon>Dikarya</taxon>
        <taxon>Ascomycota</taxon>
        <taxon>Pezizomycotina</taxon>
        <taxon>Pezizomycetes</taxon>
        <taxon>Pezizales</taxon>
        <taxon>Discinaceae</taxon>
        <taxon>Discina</taxon>
    </lineage>
</organism>
<keyword evidence="4" id="KW-1185">Reference proteome</keyword>
<evidence type="ECO:0000256" key="1">
    <source>
        <dbReference type="ARBA" id="ARBA00004123"/>
    </source>
</evidence>
<reference evidence="3 4" key="1">
    <citation type="submission" date="2024-02" db="EMBL/GenBank/DDBJ databases">
        <title>Discinaceae phylogenomics.</title>
        <authorList>
            <person name="Dirks A.C."/>
            <person name="James T.Y."/>
        </authorList>
    </citation>
    <scope>NUCLEOTIDE SEQUENCE [LARGE SCALE GENOMIC DNA]</scope>
    <source>
        <strain evidence="3 4">ACD0624</strain>
    </source>
</reference>
<sequence>MTEKQTYINGYAMPMRRNSTSTDSYTSSMRRDSTVASIGFSTDAFQLETGVSQHLSTENGHPAAADFNFFDFNNYQPEAQPELAYVPADENDQRLLDHFVENVLPILFPILDLNLDGAVRRDVILPALANNECYRSCCLSIAALHLKATQGLQGEWIDQDITRHRYATISGLCQALEKDTDHLQILEATIGMILFQCSVGTSDDSLPDIPWHQHFQAVASLVNKLDLPRFLQPLSQSIHPPPSVNMTLTAWIDILGATMIGRAPQFADTYREKHLSNGQSGLREMMGCDDRVMYLISEIACLEALKNDGMLSDMELCDHVQSLAYQIDLTEPSIEQQMAMSQLPIVSTSGHLDTRQLTRATTDAFRYAARIYLCSLVPGFDPQQPQVMELLNKLTYCLESIPAGPDGFDRSLVWVLLIGGSVATPGSLFKGFFESRCDALGDAARYGSFGRMQKILDVLWERRDNGLETTWREVMESNQWDFLLI</sequence>
<gene>
    <name evidence="3" type="primary">UME6_2</name>
    <name evidence="3" type="ORF">Q9L58_010661</name>
</gene>
<comment type="subcellular location">
    <subcellularLocation>
        <location evidence="1">Nucleus</location>
    </subcellularLocation>
</comment>
<dbReference type="EMBL" id="JBBBZM010000592">
    <property type="protein sequence ID" value="KAL0630491.1"/>
    <property type="molecule type" value="Genomic_DNA"/>
</dbReference>
<protein>
    <submittedName>
        <fullName evidence="3">DNA-binding transcriptional regulator ume6</fullName>
    </submittedName>
</protein>
<dbReference type="InterPro" id="IPR021858">
    <property type="entry name" value="Fun_TF"/>
</dbReference>
<comment type="caution">
    <text evidence="3">The sequence shown here is derived from an EMBL/GenBank/DDBJ whole genome shotgun (WGS) entry which is preliminary data.</text>
</comment>